<keyword evidence="1" id="KW-0732">Signal</keyword>
<evidence type="ECO:0000313" key="3">
    <source>
        <dbReference type="Proteomes" id="UP000199411"/>
    </source>
</evidence>
<evidence type="ECO:0000256" key="1">
    <source>
        <dbReference type="SAM" id="SignalP"/>
    </source>
</evidence>
<dbReference type="AlphaFoldDB" id="A0A1G6I2X0"/>
<accession>A0A1G6I2X0</accession>
<dbReference type="EMBL" id="FMYU01000001">
    <property type="protein sequence ID" value="SDC00723.1"/>
    <property type="molecule type" value="Genomic_DNA"/>
</dbReference>
<name>A0A1G6I2X0_9BACT</name>
<evidence type="ECO:0000313" key="2">
    <source>
        <dbReference type="EMBL" id="SDC00723.1"/>
    </source>
</evidence>
<reference evidence="3" key="1">
    <citation type="submission" date="2016-10" db="EMBL/GenBank/DDBJ databases">
        <authorList>
            <person name="Varghese N."/>
            <person name="Submissions S."/>
        </authorList>
    </citation>
    <scope>NUCLEOTIDE SEQUENCE [LARGE SCALE GENOMIC DNA]</scope>
    <source>
        <strain evidence="3">DSM 8415</strain>
    </source>
</reference>
<protein>
    <submittedName>
        <fullName evidence="2">Uncharacterized protein</fullName>
    </submittedName>
</protein>
<feature type="signal peptide" evidence="1">
    <location>
        <begin position="1"/>
        <end position="20"/>
    </location>
</feature>
<feature type="chain" id="PRO_5011528647" evidence="1">
    <location>
        <begin position="21"/>
        <end position="159"/>
    </location>
</feature>
<organism evidence="2 3">
    <name type="scientific">Desulfurella multipotens</name>
    <dbReference type="NCBI Taxonomy" id="79269"/>
    <lineage>
        <taxon>Bacteria</taxon>
        <taxon>Pseudomonadati</taxon>
        <taxon>Campylobacterota</taxon>
        <taxon>Desulfurellia</taxon>
        <taxon>Desulfurellales</taxon>
        <taxon>Desulfurellaceae</taxon>
        <taxon>Desulfurella</taxon>
    </lineage>
</organism>
<gene>
    <name evidence="2" type="ORF">SAMN05660835_00197</name>
</gene>
<dbReference type="RefSeq" id="WP_025392559.1">
    <property type="nucleotide sequence ID" value="NZ_FMYU01000001.1"/>
</dbReference>
<sequence>MKKLVVFLGLCLVLVSKAFANDLSLVKNSTIQSGACDLTVHLKNGEFKSDLQRCYISVYDVVFGNLNNKRVAVLVSGEGGGGSGCFSYVRVMEKVGGKYKQISNNIDLGDRIDYKKAYIKGNILYVDYYEHGPNDCMACKPTLHKILKLKLINNKLVKI</sequence>
<proteinExistence type="predicted"/>
<keyword evidence="3" id="KW-1185">Reference proteome</keyword>
<dbReference type="Proteomes" id="UP000199411">
    <property type="component" value="Unassembled WGS sequence"/>
</dbReference>